<organism evidence="2">
    <name type="scientific">Arundo donax</name>
    <name type="common">Giant reed</name>
    <name type="synonym">Donax arundinaceus</name>
    <dbReference type="NCBI Taxonomy" id="35708"/>
    <lineage>
        <taxon>Eukaryota</taxon>
        <taxon>Viridiplantae</taxon>
        <taxon>Streptophyta</taxon>
        <taxon>Embryophyta</taxon>
        <taxon>Tracheophyta</taxon>
        <taxon>Spermatophyta</taxon>
        <taxon>Magnoliopsida</taxon>
        <taxon>Liliopsida</taxon>
        <taxon>Poales</taxon>
        <taxon>Poaceae</taxon>
        <taxon>PACMAD clade</taxon>
        <taxon>Arundinoideae</taxon>
        <taxon>Arundineae</taxon>
        <taxon>Arundo</taxon>
    </lineage>
</organism>
<feature type="compositionally biased region" description="Basic and acidic residues" evidence="1">
    <location>
        <begin position="44"/>
        <end position="56"/>
    </location>
</feature>
<reference evidence="2" key="1">
    <citation type="submission" date="2014-09" db="EMBL/GenBank/DDBJ databases">
        <authorList>
            <person name="Magalhaes I.L.F."/>
            <person name="Oliveira U."/>
            <person name="Santos F.R."/>
            <person name="Vidigal T.H.D.A."/>
            <person name="Brescovit A.D."/>
            <person name="Santos A.J."/>
        </authorList>
    </citation>
    <scope>NUCLEOTIDE SEQUENCE</scope>
    <source>
        <tissue evidence="2">Shoot tissue taken approximately 20 cm above the soil surface</tissue>
    </source>
</reference>
<feature type="compositionally biased region" description="Basic and acidic residues" evidence="1">
    <location>
        <begin position="13"/>
        <end position="23"/>
    </location>
</feature>
<proteinExistence type="predicted"/>
<name>A0A0A9F5M0_ARUDO</name>
<feature type="compositionally biased region" description="Acidic residues" evidence="1">
    <location>
        <begin position="1"/>
        <end position="12"/>
    </location>
</feature>
<feature type="region of interest" description="Disordered" evidence="1">
    <location>
        <begin position="1"/>
        <end position="130"/>
    </location>
</feature>
<reference evidence="2" key="2">
    <citation type="journal article" date="2015" name="Data Brief">
        <title>Shoot transcriptome of the giant reed, Arundo donax.</title>
        <authorList>
            <person name="Barrero R.A."/>
            <person name="Guerrero F.D."/>
            <person name="Moolhuijzen P."/>
            <person name="Goolsby J.A."/>
            <person name="Tidwell J."/>
            <person name="Bellgard S.E."/>
            <person name="Bellgard M.I."/>
        </authorList>
    </citation>
    <scope>NUCLEOTIDE SEQUENCE</scope>
    <source>
        <tissue evidence="2">Shoot tissue taken approximately 20 cm above the soil surface</tissue>
    </source>
</reference>
<evidence type="ECO:0000256" key="1">
    <source>
        <dbReference type="SAM" id="MobiDB-lite"/>
    </source>
</evidence>
<dbReference type="EMBL" id="GBRH01191387">
    <property type="protein sequence ID" value="JAE06509.1"/>
    <property type="molecule type" value="Transcribed_RNA"/>
</dbReference>
<sequence>MVGLEEAVDDEAGAERARRRQAEEGGEPGYEVGEDAVGEEQRDEDPLQQRVGEHPSDAVSLLAQRRREVDPRHGRLRAHPRSSLPWQPPECDQNAPTSQPEFAVESKKAQEPVLSLPNPLPAPQTGLERS</sequence>
<feature type="compositionally biased region" description="Acidic residues" evidence="1">
    <location>
        <begin position="32"/>
        <end position="43"/>
    </location>
</feature>
<dbReference type="AlphaFoldDB" id="A0A0A9F5M0"/>
<evidence type="ECO:0000313" key="2">
    <source>
        <dbReference type="EMBL" id="JAE06509.1"/>
    </source>
</evidence>
<accession>A0A0A9F5M0</accession>
<protein>
    <submittedName>
        <fullName evidence="2">Uncharacterized protein</fullName>
    </submittedName>
</protein>